<accession>U5E6F2</accession>
<dbReference type="Proteomes" id="UP000017048">
    <property type="component" value="Unassembled WGS sequence"/>
</dbReference>
<dbReference type="PANTHER" id="PTHR35010:SF2">
    <property type="entry name" value="BLL4672 PROTEIN"/>
    <property type="match status" value="1"/>
</dbReference>
<dbReference type="AlphaFoldDB" id="U5E6F2"/>
<protein>
    <submittedName>
        <fullName evidence="2">MmyB family DNA-binding protein</fullName>
    </submittedName>
</protein>
<dbReference type="OrthoDB" id="3608749at2"/>
<dbReference type="Pfam" id="PF13560">
    <property type="entry name" value="HTH_31"/>
    <property type="match status" value="1"/>
</dbReference>
<feature type="domain" description="HTH cro/C1-type" evidence="1">
    <location>
        <begin position="35"/>
        <end position="82"/>
    </location>
</feature>
<dbReference type="PROSITE" id="PS50943">
    <property type="entry name" value="HTH_CROC1"/>
    <property type="match status" value="1"/>
</dbReference>
<evidence type="ECO:0000259" key="1">
    <source>
        <dbReference type="PROSITE" id="PS50943"/>
    </source>
</evidence>
<dbReference type="SMART" id="SM00530">
    <property type="entry name" value="HTH_XRE"/>
    <property type="match status" value="1"/>
</dbReference>
<dbReference type="InterPro" id="IPR001387">
    <property type="entry name" value="Cro/C1-type_HTH"/>
</dbReference>
<dbReference type="Gene3D" id="3.30.450.180">
    <property type="match status" value="1"/>
</dbReference>
<dbReference type="STRING" id="1824.SAMN05444423_103693"/>
<dbReference type="EMBL" id="BAFO02000013">
    <property type="protein sequence ID" value="GAD82750.1"/>
    <property type="molecule type" value="Genomic_DNA"/>
</dbReference>
<dbReference type="SUPFAM" id="SSF47413">
    <property type="entry name" value="lambda repressor-like DNA-binding domains"/>
    <property type="match status" value="1"/>
</dbReference>
<proteinExistence type="predicted"/>
<evidence type="ECO:0000313" key="3">
    <source>
        <dbReference type="Proteomes" id="UP000017048"/>
    </source>
</evidence>
<dbReference type="RefSeq" id="WP_019044746.1">
    <property type="nucleotide sequence ID" value="NZ_BAFO02000013.1"/>
</dbReference>
<comment type="caution">
    <text evidence="2">The sequence shown here is derived from an EMBL/GenBank/DDBJ whole genome shotgun (WGS) entry which is preliminary data.</text>
</comment>
<dbReference type="eggNOG" id="COG1396">
    <property type="taxonomic scope" value="Bacteria"/>
</dbReference>
<dbReference type="GeneID" id="91514852"/>
<dbReference type="PANTHER" id="PTHR35010">
    <property type="entry name" value="BLL4672 PROTEIN-RELATED"/>
    <property type="match status" value="1"/>
</dbReference>
<dbReference type="GO" id="GO:0003677">
    <property type="term" value="F:DNA binding"/>
    <property type="evidence" value="ECO:0007669"/>
    <property type="project" value="UniProtKB-KW"/>
</dbReference>
<keyword evidence="2" id="KW-0238">DNA-binding</keyword>
<dbReference type="InterPro" id="IPR041413">
    <property type="entry name" value="MLTR_LBD"/>
</dbReference>
<dbReference type="InterPro" id="IPR010982">
    <property type="entry name" value="Lambda_DNA-bd_dom_sf"/>
</dbReference>
<organism evidence="2 3">
    <name type="scientific">Nocardia asteroides NBRC 15531</name>
    <dbReference type="NCBI Taxonomy" id="1110697"/>
    <lineage>
        <taxon>Bacteria</taxon>
        <taxon>Bacillati</taxon>
        <taxon>Actinomycetota</taxon>
        <taxon>Actinomycetes</taxon>
        <taxon>Mycobacteriales</taxon>
        <taxon>Nocardiaceae</taxon>
        <taxon>Nocardia</taxon>
    </lineage>
</organism>
<name>U5E6F2_NOCAS</name>
<keyword evidence="3" id="KW-1185">Reference proteome</keyword>
<gene>
    <name evidence="2" type="ORF">NCAST_13_00220</name>
</gene>
<sequence length="278" mass="30898">MAKREELAAFLRARRAALRPADVGLPDIGPRRTPGLRRQEVAQLAGISVDYYIRVEQARGARPSRQVLTALARALLLTVDERDYLFRISGENPPPVVGPNREVSGAVRIMLDNLRAPAYVVDAAFEILVWNTAATAFIGDLATVPGHERNLVRWMFRMPADDPHWTDPETLRYVRSTVAELRATYARYPGNPDLAALVTELLGTAPRFARMWADHEVATRRCHTKHLTHPVHGELEFTCQELRIADTDQRMIVYCAEPGSPTARVFDSLSTAAAAAPA</sequence>
<evidence type="ECO:0000313" key="2">
    <source>
        <dbReference type="EMBL" id="GAD82750.1"/>
    </source>
</evidence>
<dbReference type="Gene3D" id="1.10.260.40">
    <property type="entry name" value="lambda repressor-like DNA-binding domains"/>
    <property type="match status" value="1"/>
</dbReference>
<reference evidence="2 3" key="1">
    <citation type="journal article" date="2014" name="BMC Genomics">
        <title>Genome based analysis of type-I polyketide synthase and nonribosomal peptide synthetase gene clusters in seven strains of five representative Nocardia species.</title>
        <authorList>
            <person name="Komaki H."/>
            <person name="Ichikawa N."/>
            <person name="Hosoyama A."/>
            <person name="Takahashi-Nakaguchi A."/>
            <person name="Matsuzawa T."/>
            <person name="Suzuki K."/>
            <person name="Fujita N."/>
            <person name="Gonoi T."/>
        </authorList>
    </citation>
    <scope>NUCLEOTIDE SEQUENCE [LARGE SCALE GENOMIC DNA]</scope>
    <source>
        <strain evidence="2 3">NBRC 15531</strain>
    </source>
</reference>
<dbReference type="Pfam" id="PF17765">
    <property type="entry name" value="MLTR_LBD"/>
    <property type="match status" value="1"/>
</dbReference>